<dbReference type="InterPro" id="IPR036005">
    <property type="entry name" value="Creatinase/aminopeptidase-like"/>
</dbReference>
<dbReference type="EMBL" id="CP151919">
    <property type="protein sequence ID" value="XAD53734.1"/>
    <property type="molecule type" value="Genomic_DNA"/>
</dbReference>
<feature type="region of interest" description="Disordered" evidence="1">
    <location>
        <begin position="1"/>
        <end position="55"/>
    </location>
</feature>
<gene>
    <name evidence="2" type="ORF">AAGT95_18145</name>
</gene>
<dbReference type="SUPFAM" id="SSF55920">
    <property type="entry name" value="Creatinase/aminopeptidase"/>
    <property type="match status" value="1"/>
</dbReference>
<evidence type="ECO:0000313" key="3">
    <source>
        <dbReference type="Proteomes" id="UP001453229"/>
    </source>
</evidence>
<evidence type="ECO:0000256" key="1">
    <source>
        <dbReference type="SAM" id="MobiDB-lite"/>
    </source>
</evidence>
<sequence>MERFSELAHLPRRPRETLGLSAQPLSHGSRQDPSHDDRVHHNKGVAEPGLSASDNAERSWTIRARFLDRRYPSIIHGVGMHGETPLVAHHMNFDRFSKDGTPEPGIMTSVESDIRGVGAADGVKLEEEVLITDTGIAKLSRYPCSDTLLAG</sequence>
<accession>A0ABZ3CRE4</accession>
<proteinExistence type="predicted"/>
<reference evidence="2 3" key="1">
    <citation type="submission" date="2024-04" db="EMBL/GenBank/DDBJ databases">
        <title>Salinicola lusitanus LLJ914,a marine bacterium isolated from the Okinawa Trough.</title>
        <authorList>
            <person name="Li J."/>
        </authorList>
    </citation>
    <scope>NUCLEOTIDE SEQUENCE [LARGE SCALE GENOMIC DNA]</scope>
    <source>
        <strain evidence="2 3">LLJ914</strain>
    </source>
</reference>
<keyword evidence="3" id="KW-1185">Reference proteome</keyword>
<dbReference type="Gene3D" id="3.90.230.10">
    <property type="entry name" value="Creatinase/methionine aminopeptidase superfamily"/>
    <property type="match status" value="1"/>
</dbReference>
<protein>
    <recommendedName>
        <fullName evidence="4">Peptidase M24 domain-containing protein</fullName>
    </recommendedName>
</protein>
<name>A0ABZ3CRE4_9GAMM</name>
<dbReference type="Proteomes" id="UP001453229">
    <property type="component" value="Chromosome"/>
</dbReference>
<organism evidence="2 3">
    <name type="scientific">Salinicola lusitanus</name>
    <dbReference type="NCBI Taxonomy" id="1949085"/>
    <lineage>
        <taxon>Bacteria</taxon>
        <taxon>Pseudomonadati</taxon>
        <taxon>Pseudomonadota</taxon>
        <taxon>Gammaproteobacteria</taxon>
        <taxon>Oceanospirillales</taxon>
        <taxon>Halomonadaceae</taxon>
        <taxon>Salinicola</taxon>
    </lineage>
</organism>
<dbReference type="RefSeq" id="WP_342594710.1">
    <property type="nucleotide sequence ID" value="NZ_CP151919.1"/>
</dbReference>
<evidence type="ECO:0008006" key="4">
    <source>
        <dbReference type="Google" id="ProtNLM"/>
    </source>
</evidence>
<feature type="compositionally biased region" description="Basic and acidic residues" evidence="1">
    <location>
        <begin position="29"/>
        <end position="39"/>
    </location>
</feature>
<evidence type="ECO:0000313" key="2">
    <source>
        <dbReference type="EMBL" id="XAD53734.1"/>
    </source>
</evidence>